<proteinExistence type="predicted"/>
<accession>A0A9W4WWI3</accession>
<keyword evidence="2" id="KW-1185">Reference proteome</keyword>
<dbReference type="AlphaFoldDB" id="A0A9W4WWI3"/>
<dbReference type="Proteomes" id="UP001153678">
    <property type="component" value="Unassembled WGS sequence"/>
</dbReference>
<evidence type="ECO:0000313" key="1">
    <source>
        <dbReference type="EMBL" id="CAI2191928.1"/>
    </source>
</evidence>
<reference evidence="1" key="1">
    <citation type="submission" date="2022-08" db="EMBL/GenBank/DDBJ databases">
        <authorList>
            <person name="Kallberg Y."/>
            <person name="Tangrot J."/>
            <person name="Rosling A."/>
        </authorList>
    </citation>
    <scope>NUCLEOTIDE SEQUENCE</scope>
    <source>
        <strain evidence="1">Wild A</strain>
    </source>
</reference>
<comment type="caution">
    <text evidence="1">The sequence shown here is derived from an EMBL/GenBank/DDBJ whole genome shotgun (WGS) entry which is preliminary data.</text>
</comment>
<sequence>IADIEEVIDLYTQIPTFHFDYKPIINQMPSKEITEKSDQIEQDLHNKLIIYNNAKSQKAFLYNIDTGMQTKNSTFLDKVIQTDSLDKATKTEDIDLSTKLEQIKKTNALLIKVKSILSNI</sequence>
<name>A0A9W4WWI3_9GLOM</name>
<feature type="non-terminal residue" evidence="1">
    <location>
        <position position="120"/>
    </location>
</feature>
<dbReference type="EMBL" id="CAMKVN010007852">
    <property type="protein sequence ID" value="CAI2191928.1"/>
    <property type="molecule type" value="Genomic_DNA"/>
</dbReference>
<organism evidence="1 2">
    <name type="scientific">Funneliformis geosporum</name>
    <dbReference type="NCBI Taxonomy" id="1117311"/>
    <lineage>
        <taxon>Eukaryota</taxon>
        <taxon>Fungi</taxon>
        <taxon>Fungi incertae sedis</taxon>
        <taxon>Mucoromycota</taxon>
        <taxon>Glomeromycotina</taxon>
        <taxon>Glomeromycetes</taxon>
        <taxon>Glomerales</taxon>
        <taxon>Glomeraceae</taxon>
        <taxon>Funneliformis</taxon>
    </lineage>
</organism>
<dbReference type="OrthoDB" id="2376953at2759"/>
<evidence type="ECO:0000313" key="2">
    <source>
        <dbReference type="Proteomes" id="UP001153678"/>
    </source>
</evidence>
<protein>
    <submittedName>
        <fullName evidence="1">12151_t:CDS:1</fullName>
    </submittedName>
</protein>
<gene>
    <name evidence="1" type="ORF">FWILDA_LOCUS15318</name>
</gene>